<feature type="domain" description="WSC" evidence="4">
    <location>
        <begin position="147"/>
        <end position="244"/>
    </location>
</feature>
<dbReference type="Gene3D" id="2.130.10.80">
    <property type="entry name" value="Galactose oxidase/kelch, beta-propeller"/>
    <property type="match status" value="1"/>
</dbReference>
<protein>
    <recommendedName>
        <fullName evidence="4">WSC domain-containing protein</fullName>
    </recommendedName>
</protein>
<dbReference type="SMART" id="SM00321">
    <property type="entry name" value="WSC"/>
    <property type="match status" value="5"/>
</dbReference>
<comment type="caution">
    <text evidence="5">The sequence shown here is derived from an EMBL/GenBank/DDBJ whole genome shotgun (WGS) entry which is preliminary data.</text>
</comment>
<dbReference type="InterPro" id="IPR037293">
    <property type="entry name" value="Gal_Oxidase_central_sf"/>
</dbReference>
<dbReference type="InterPro" id="IPR011043">
    <property type="entry name" value="Gal_Oxase/kelch_b-propeller"/>
</dbReference>
<dbReference type="InterPro" id="IPR013783">
    <property type="entry name" value="Ig-like_fold"/>
</dbReference>
<proteinExistence type="predicted"/>
<dbReference type="Gene3D" id="2.60.40.10">
    <property type="entry name" value="Immunoglobulins"/>
    <property type="match status" value="1"/>
</dbReference>
<dbReference type="InterPro" id="IPR002889">
    <property type="entry name" value="WSC_carb-bd"/>
</dbReference>
<dbReference type="InterPro" id="IPR014756">
    <property type="entry name" value="Ig_E-set"/>
</dbReference>
<dbReference type="SUPFAM" id="SSF50965">
    <property type="entry name" value="Galactose oxidase, central domain"/>
    <property type="match status" value="1"/>
</dbReference>
<dbReference type="PANTHER" id="PTHR32208:SF105">
    <property type="entry name" value="COPPER RADICAL OXIDASE"/>
    <property type="match status" value="1"/>
</dbReference>
<evidence type="ECO:0000256" key="1">
    <source>
        <dbReference type="ARBA" id="ARBA00022729"/>
    </source>
</evidence>
<dbReference type="SUPFAM" id="SSF81296">
    <property type="entry name" value="E set domains"/>
    <property type="match status" value="1"/>
</dbReference>
<feature type="region of interest" description="Disordered" evidence="2">
    <location>
        <begin position="370"/>
        <end position="423"/>
    </location>
</feature>
<feature type="domain" description="WSC" evidence="4">
    <location>
        <begin position="429"/>
        <end position="523"/>
    </location>
</feature>
<accession>A0A5C6GLV7</accession>
<dbReference type="Proteomes" id="UP000317257">
    <property type="component" value="Unassembled WGS sequence"/>
</dbReference>
<dbReference type="PROSITE" id="PS51212">
    <property type="entry name" value="WSC"/>
    <property type="match status" value="5"/>
</dbReference>
<feature type="chain" id="PRO_5022894114" description="WSC domain-containing protein" evidence="3">
    <location>
        <begin position="24"/>
        <end position="1160"/>
    </location>
</feature>
<feature type="domain" description="WSC" evidence="4">
    <location>
        <begin position="280"/>
        <end position="371"/>
    </location>
</feature>
<feature type="compositionally biased region" description="Polar residues" evidence="2">
    <location>
        <begin position="402"/>
        <end position="411"/>
    </location>
</feature>
<evidence type="ECO:0000313" key="5">
    <source>
        <dbReference type="EMBL" id="TWU77206.1"/>
    </source>
</evidence>
<dbReference type="Pfam" id="PF09118">
    <property type="entry name" value="GO-like_E_set"/>
    <property type="match status" value="1"/>
</dbReference>
<evidence type="ECO:0000259" key="4">
    <source>
        <dbReference type="PROSITE" id="PS51212"/>
    </source>
</evidence>
<dbReference type="Pfam" id="PF01822">
    <property type="entry name" value="WSC"/>
    <property type="match status" value="5"/>
</dbReference>
<evidence type="ECO:0000256" key="3">
    <source>
        <dbReference type="SAM" id="SignalP"/>
    </source>
</evidence>
<feature type="compositionally biased region" description="Gly residues" evidence="2">
    <location>
        <begin position="370"/>
        <end position="400"/>
    </location>
</feature>
<organism evidence="5 6">
    <name type="scientific">Metarhizium rileyi (strain RCEF 4871)</name>
    <name type="common">Nomuraea rileyi</name>
    <dbReference type="NCBI Taxonomy" id="1649241"/>
    <lineage>
        <taxon>Eukaryota</taxon>
        <taxon>Fungi</taxon>
        <taxon>Dikarya</taxon>
        <taxon>Ascomycota</taxon>
        <taxon>Pezizomycotina</taxon>
        <taxon>Sordariomycetes</taxon>
        <taxon>Hypocreomycetidae</taxon>
        <taxon>Hypocreales</taxon>
        <taxon>Clavicipitaceae</taxon>
        <taxon>Metarhizium</taxon>
    </lineage>
</organism>
<sequence>MKASPRTPFSSLAFLSCLALSHGSIFERRDLVPPTNTDLGHGWTYQGCYVDAVGRTINAANTDDAKMTNKICTQFCFGKGFPYAGTEYTSECYCGSSLATGGVKTAATECGMACGGDATQPCGGPGRLTLWKTSQVSGPSFNPGVNGWVSNGCYSEGTTGRALLQGVDSVPGAQMTVAKCTAACAAADAANTLAGMEYGGECYCGKEISNGAQPAPASKCGMLCNGNGTEYCGGPGALNMYSLSGALPTTVTSTSGGADRTTTPIGSRAACPAQPATVGAWSSYGCYTEASNRRALSDKTYADDAMTLASCAKFCADYTYFGIEYSRECYCGKELNTGSTKAPAADCSMVCSGSSCDLCGGGNRLSVYTRGGGPNGEPGGEPGSEPGGGGKPGGEPGGVDAGTTSSVSSASDAFATATEEPAATGLPPGWSAYGCWVDGVNGRILNKQLPDDPNLTLESCSKACSDQGFTIAGAEYSRQCFCGNSIVNGGVKAKSDTECNTACGGNPNQLCGGGGRMSILSMREPQVVAPPGVIPTVGQWEYQGCYQDSVNQQRTFFWQNFMNTDLTPKKCLDLCGSFGYMAAGLEYGKECYCGDPANIAVQGSKKVDDKQCNIPCAGNSSAYCGGGSLLTTYFWKGDPFYSWNFPAAGSPDAGSYEFLIGGVCVPLITSQAITGKVTFLEKWGTGPPNSTGAYELDLSQINDFKAAWRQMHVKTDIFCAGGLTLPDKAGRQINIGGWSGDSTYGVRLYAPDGSEGVPGKNDWEENAAVLKLQQGRWYPTAMIMANGSILVIGGEVGSNSAPVPTLEILPFTGTKPLYMDWLERTDPNNLYPYACVLPSGGIFVAYYNEARILDENNFSTIKTLPNIPGAVNDPMGGRTYPLEGTAVLLPQHAPYTDPLGILICGGSTNGASNALDNCVSTYPDSANPKWELERMPSQRVMTCMAPLPDGTYLILNGAHHGVAGFGLAKDPNLNALLYDPTKPLGSRITVMANTTVARLYHSEAITLLDGRVLVSGSDPQDGVNPEEYRVETFTPPYLKRGKPRPTFTLDNKDWAHGQQVAFSLGSAAQNGDIKVSLLGSVSSTHGNSMGARTLFPDVSCSGTSCTVTSPPGKYIAPPGWYQFFVLDGGVPGVGVFVRIGGDPAGLGNWPKGTGFNPPGV</sequence>
<dbReference type="Pfam" id="PF07250">
    <property type="entry name" value="Glyoxal_oxid_N"/>
    <property type="match status" value="1"/>
</dbReference>
<feature type="signal peptide" evidence="3">
    <location>
        <begin position="1"/>
        <end position="23"/>
    </location>
</feature>
<reference evidence="6" key="1">
    <citation type="submission" date="2018-12" db="EMBL/GenBank/DDBJ databases">
        <title>The complete genome of Metarhizium rileyi, a key fungal pathogen of Lepidoptera.</title>
        <authorList>
            <person name="Binneck E."/>
            <person name="Lastra C.C.L."/>
            <person name="Sosa-Gomez D.R."/>
        </authorList>
    </citation>
    <scope>NUCLEOTIDE SEQUENCE [LARGE SCALE GENOMIC DNA]</scope>
    <source>
        <strain evidence="6">Cep018-CH2</strain>
    </source>
</reference>
<dbReference type="PANTHER" id="PTHR32208">
    <property type="entry name" value="SECRETED PROTEIN-RELATED"/>
    <property type="match status" value="1"/>
</dbReference>
<feature type="domain" description="WSC" evidence="4">
    <location>
        <begin position="42"/>
        <end position="134"/>
    </location>
</feature>
<keyword evidence="1 3" id="KW-0732">Signal</keyword>
<feature type="domain" description="WSC" evidence="4">
    <location>
        <begin position="539"/>
        <end position="636"/>
    </location>
</feature>
<dbReference type="InterPro" id="IPR015202">
    <property type="entry name" value="GO-like_E_set"/>
</dbReference>
<evidence type="ECO:0000313" key="6">
    <source>
        <dbReference type="Proteomes" id="UP000317257"/>
    </source>
</evidence>
<dbReference type="InterPro" id="IPR009880">
    <property type="entry name" value="Glyoxal_oxidase_N"/>
</dbReference>
<dbReference type="EMBL" id="SBHS01000004">
    <property type="protein sequence ID" value="TWU77206.1"/>
    <property type="molecule type" value="Genomic_DNA"/>
</dbReference>
<gene>
    <name evidence="5" type="ORF">ED733_008659</name>
</gene>
<feature type="compositionally biased region" description="Low complexity" evidence="2">
    <location>
        <begin position="413"/>
        <end position="423"/>
    </location>
</feature>
<dbReference type="CDD" id="cd02851">
    <property type="entry name" value="E_set_GO_C"/>
    <property type="match status" value="1"/>
</dbReference>
<name>A0A5C6GLV7_METRR</name>
<dbReference type="PROSITE" id="PS51257">
    <property type="entry name" value="PROKAR_LIPOPROTEIN"/>
    <property type="match status" value="1"/>
</dbReference>
<dbReference type="AlphaFoldDB" id="A0A5C6GLV7"/>
<evidence type="ECO:0000256" key="2">
    <source>
        <dbReference type="SAM" id="MobiDB-lite"/>
    </source>
</evidence>